<accession>A0ABV9DI93</accession>
<dbReference type="Proteomes" id="UP001595989">
    <property type="component" value="Unassembled WGS sequence"/>
</dbReference>
<evidence type="ECO:0000313" key="1">
    <source>
        <dbReference type="EMBL" id="MFC4558117.1"/>
    </source>
</evidence>
<evidence type="ECO:0000313" key="2">
    <source>
        <dbReference type="Proteomes" id="UP001595989"/>
    </source>
</evidence>
<proteinExistence type="predicted"/>
<organism evidence="1 2">
    <name type="scientific">Virgibacillus kekensis</name>
    <dbReference type="NCBI Taxonomy" id="202261"/>
    <lineage>
        <taxon>Bacteria</taxon>
        <taxon>Bacillati</taxon>
        <taxon>Bacillota</taxon>
        <taxon>Bacilli</taxon>
        <taxon>Bacillales</taxon>
        <taxon>Bacillaceae</taxon>
        <taxon>Virgibacillus</taxon>
    </lineage>
</organism>
<sequence>MLTFGALVVALLSFHKK</sequence>
<dbReference type="RefSeq" id="WP_390295488.1">
    <property type="nucleotide sequence ID" value="NZ_JBHSFU010000004.1"/>
</dbReference>
<keyword evidence="2" id="KW-1185">Reference proteome</keyword>
<name>A0ABV9DI93_9BACI</name>
<dbReference type="EMBL" id="JBHSFU010000004">
    <property type="protein sequence ID" value="MFC4558117.1"/>
    <property type="molecule type" value="Genomic_DNA"/>
</dbReference>
<protein>
    <submittedName>
        <fullName evidence="1">Uncharacterized protein</fullName>
    </submittedName>
</protein>
<gene>
    <name evidence="1" type="ORF">ACFO3D_07825</name>
</gene>
<reference evidence="2" key="1">
    <citation type="journal article" date="2019" name="Int. J. Syst. Evol. Microbiol.">
        <title>The Global Catalogue of Microorganisms (GCM) 10K type strain sequencing project: providing services to taxonomists for standard genome sequencing and annotation.</title>
        <authorList>
            <consortium name="The Broad Institute Genomics Platform"/>
            <consortium name="The Broad Institute Genome Sequencing Center for Infectious Disease"/>
            <person name="Wu L."/>
            <person name="Ma J."/>
        </authorList>
    </citation>
    <scope>NUCLEOTIDE SEQUENCE [LARGE SCALE GENOMIC DNA]</scope>
    <source>
        <strain evidence="2">CGMCC 4.7426</strain>
    </source>
</reference>
<comment type="caution">
    <text evidence="1">The sequence shown here is derived from an EMBL/GenBank/DDBJ whole genome shotgun (WGS) entry which is preliminary data.</text>
</comment>